<evidence type="ECO:0000256" key="1">
    <source>
        <dbReference type="SAM" id="MobiDB-lite"/>
    </source>
</evidence>
<dbReference type="InterPro" id="IPR043910">
    <property type="entry name" value="DUF5767"/>
</dbReference>
<accession>A0A6C0H5W8</accession>
<feature type="compositionally biased region" description="Polar residues" evidence="1">
    <location>
        <begin position="380"/>
        <end position="389"/>
    </location>
</feature>
<reference evidence="2" key="1">
    <citation type="journal article" date="2020" name="Nature">
        <title>Giant virus diversity and host interactions through global metagenomics.</title>
        <authorList>
            <person name="Schulz F."/>
            <person name="Roux S."/>
            <person name="Paez-Espino D."/>
            <person name="Jungbluth S."/>
            <person name="Walsh D.A."/>
            <person name="Denef V.J."/>
            <person name="McMahon K.D."/>
            <person name="Konstantinidis K.T."/>
            <person name="Eloe-Fadrosh E.A."/>
            <person name="Kyrpides N.C."/>
            <person name="Woyke T."/>
        </authorList>
    </citation>
    <scope>NUCLEOTIDE SEQUENCE</scope>
    <source>
        <strain evidence="2">GVMAG-M-3300023179-71</strain>
    </source>
</reference>
<organism evidence="2">
    <name type="scientific">viral metagenome</name>
    <dbReference type="NCBI Taxonomy" id="1070528"/>
    <lineage>
        <taxon>unclassified sequences</taxon>
        <taxon>metagenomes</taxon>
        <taxon>organismal metagenomes</taxon>
    </lineage>
</organism>
<feature type="compositionally biased region" description="Polar residues" evidence="1">
    <location>
        <begin position="352"/>
        <end position="368"/>
    </location>
</feature>
<evidence type="ECO:0000313" key="2">
    <source>
        <dbReference type="EMBL" id="QHT75780.1"/>
    </source>
</evidence>
<dbReference type="AlphaFoldDB" id="A0A6C0H5W8"/>
<proteinExistence type="predicted"/>
<sequence>MSSGIELLMNNNNYSSKNMSDDNIDNLEFELNEITDNNDEIRMDSPRISEEFNNNFDIGKETINESFNNIGNNMDNDYDSYSSGLKKEDILRRKFEILKKLERLEKRRGIELSKKYSMDSSLMEMEMEYSIHEDDIKKKNAIKVYGNTLIQLIQFIEQINGQFNPIDVDLSGFSEAVEDKIEEYDDIFEELHDKYKDNFRIMPEIKLIYSLVVSGSMIAFTNKMMATSIPGASEIFRDNPDLAAQFKEAAIKTMSNQSSMGKFMNSISGRNGPPEPINTQIEDVEMYNTRGGNNIQRQQQQESMAKSVYLPRQQPIPSNQQNVMRAEMNGPKDISNILSGLKTKTISIDAQVPTTRQQVSPNGSLVSENKQKKSKRRINNSRNTMSLDL</sequence>
<dbReference type="EMBL" id="MN739882">
    <property type="protein sequence ID" value="QHT75780.1"/>
    <property type="molecule type" value="Genomic_DNA"/>
</dbReference>
<protein>
    <submittedName>
        <fullName evidence="2">Uncharacterized protein</fullName>
    </submittedName>
</protein>
<name>A0A6C0H5W8_9ZZZZ</name>
<feature type="region of interest" description="Disordered" evidence="1">
    <location>
        <begin position="352"/>
        <end position="389"/>
    </location>
</feature>
<dbReference type="Pfam" id="PF19071">
    <property type="entry name" value="DUF5767"/>
    <property type="match status" value="1"/>
</dbReference>